<dbReference type="STRING" id="644801.Psest_3021"/>
<dbReference type="EC" id="2.3.1.286" evidence="1"/>
<keyword evidence="3" id="KW-0520">NAD</keyword>
<dbReference type="PANTHER" id="PTHR11085:SF4">
    <property type="entry name" value="NAD-DEPENDENT PROTEIN DEACYLASE"/>
    <property type="match status" value="1"/>
</dbReference>
<gene>
    <name evidence="6" type="ORF">Psest_3021</name>
</gene>
<dbReference type="InterPro" id="IPR029035">
    <property type="entry name" value="DHS-like_NAD/FAD-binding_dom"/>
</dbReference>
<evidence type="ECO:0000259" key="5">
    <source>
        <dbReference type="PROSITE" id="PS50305"/>
    </source>
</evidence>
<dbReference type="PATRIC" id="fig|644801.3.peg.2944"/>
<dbReference type="InterPro" id="IPR003000">
    <property type="entry name" value="Sirtuin"/>
</dbReference>
<reference evidence="6 7" key="1">
    <citation type="submission" date="2011-10" db="EMBL/GenBank/DDBJ databases">
        <title>Complete sequence of chromosome of Pseudomonas stutzeri RCH2.</title>
        <authorList>
            <consortium name="US DOE Joint Genome Institute"/>
            <person name="Lucas S."/>
            <person name="Han J."/>
            <person name="Lapidus A."/>
            <person name="Cheng J.-F."/>
            <person name="Goodwin L."/>
            <person name="Pitluck S."/>
            <person name="Peters L."/>
            <person name="Ovchinnikova G."/>
            <person name="Zeytun A."/>
            <person name="Lu M."/>
            <person name="Detter J.C."/>
            <person name="Han C."/>
            <person name="Tapia R."/>
            <person name="Land M."/>
            <person name="Hauser L."/>
            <person name="Kyrpides N."/>
            <person name="Ivanova N."/>
            <person name="Pagani I."/>
            <person name="Chakraborty R."/>
            <person name="Arkin A."/>
            <person name="Dehal P."/>
            <person name="Wall J."/>
            <person name="Hazen T."/>
            <person name="Woyke T."/>
        </authorList>
    </citation>
    <scope>NUCLEOTIDE SEQUENCE [LARGE SCALE GENOMIC DNA]</scope>
    <source>
        <strain evidence="6 7">RCH2</strain>
    </source>
</reference>
<sequence length="254" mass="27055">MNIDKVAQALGAAERLLIITGAGLSADSGLPTYRGLGGLYNGATEDGLPIEVALSGPTLQRDPALCWKYLAEIGRACLAAEPNAGHFAIAALQRRKPGTWVLTQNIDGFHRRAGSPPERLIEIHGQLAPLSCMACGKTDVRPLGSLLHEPLPPRCQGCAGVLRPAVVLFEEMLPANALARLQEQSRIGFDAVLVVGTTASFGYILEPVWQARQSGGFVGEVNLQPTDISPFADVRLEGRAVDVLSHLIRHISSD</sequence>
<dbReference type="AlphaFoldDB" id="L0GQ77"/>
<keyword evidence="4" id="KW-0479">Metal-binding</keyword>
<evidence type="ECO:0000256" key="4">
    <source>
        <dbReference type="PROSITE-ProRule" id="PRU00236"/>
    </source>
</evidence>
<dbReference type="GO" id="GO:0046872">
    <property type="term" value="F:metal ion binding"/>
    <property type="evidence" value="ECO:0007669"/>
    <property type="project" value="UniProtKB-KW"/>
</dbReference>
<dbReference type="PANTHER" id="PTHR11085">
    <property type="entry name" value="NAD-DEPENDENT PROTEIN DEACYLASE SIRTUIN-5, MITOCHONDRIAL-RELATED"/>
    <property type="match status" value="1"/>
</dbReference>
<keyword evidence="2" id="KW-0808">Transferase</keyword>
<feature type="binding site" evidence="4">
    <location>
        <position position="132"/>
    </location>
    <ligand>
        <name>Zn(2+)</name>
        <dbReference type="ChEBI" id="CHEBI:29105"/>
    </ligand>
</feature>
<feature type="active site" description="Proton acceptor" evidence="4">
    <location>
        <position position="124"/>
    </location>
</feature>
<feature type="domain" description="Deacetylase sirtuin-type" evidence="5">
    <location>
        <begin position="1"/>
        <end position="254"/>
    </location>
</feature>
<dbReference type="RefSeq" id="WP_015277765.1">
    <property type="nucleotide sequence ID" value="NC_019936.1"/>
</dbReference>
<dbReference type="Gene3D" id="3.30.1600.10">
    <property type="entry name" value="SIR2/SIRT2 'Small Domain"/>
    <property type="match status" value="1"/>
</dbReference>
<dbReference type="InterPro" id="IPR026590">
    <property type="entry name" value="Ssirtuin_cat_dom"/>
</dbReference>
<dbReference type="InterPro" id="IPR026591">
    <property type="entry name" value="Sirtuin_cat_small_dom_sf"/>
</dbReference>
<evidence type="ECO:0000256" key="1">
    <source>
        <dbReference type="ARBA" id="ARBA00012928"/>
    </source>
</evidence>
<dbReference type="GO" id="GO:0070403">
    <property type="term" value="F:NAD+ binding"/>
    <property type="evidence" value="ECO:0007669"/>
    <property type="project" value="InterPro"/>
</dbReference>
<feature type="binding site" evidence="4">
    <location>
        <position position="155"/>
    </location>
    <ligand>
        <name>Zn(2+)</name>
        <dbReference type="ChEBI" id="CHEBI:29105"/>
    </ligand>
</feature>
<dbReference type="PROSITE" id="PS50305">
    <property type="entry name" value="SIRTUIN"/>
    <property type="match status" value="1"/>
</dbReference>
<evidence type="ECO:0000313" key="7">
    <source>
        <dbReference type="Proteomes" id="UP000010820"/>
    </source>
</evidence>
<dbReference type="InterPro" id="IPR050134">
    <property type="entry name" value="NAD-dep_sirtuin_deacylases"/>
</dbReference>
<evidence type="ECO:0000313" key="6">
    <source>
        <dbReference type="EMBL" id="AGA87520.1"/>
    </source>
</evidence>
<dbReference type="eggNOG" id="COG0846">
    <property type="taxonomic scope" value="Bacteria"/>
</dbReference>
<name>L0GQ77_STUST</name>
<dbReference type="EMBL" id="CP003071">
    <property type="protein sequence ID" value="AGA87520.1"/>
    <property type="molecule type" value="Genomic_DNA"/>
</dbReference>
<organism evidence="6 7">
    <name type="scientific">Stutzerimonas stutzeri RCH2</name>
    <dbReference type="NCBI Taxonomy" id="644801"/>
    <lineage>
        <taxon>Bacteria</taxon>
        <taxon>Pseudomonadati</taxon>
        <taxon>Pseudomonadota</taxon>
        <taxon>Gammaproteobacteria</taxon>
        <taxon>Pseudomonadales</taxon>
        <taxon>Pseudomonadaceae</taxon>
        <taxon>Stutzerimonas</taxon>
    </lineage>
</organism>
<dbReference type="SUPFAM" id="SSF52467">
    <property type="entry name" value="DHS-like NAD/FAD-binding domain"/>
    <property type="match status" value="1"/>
</dbReference>
<dbReference type="Gene3D" id="3.40.50.1220">
    <property type="entry name" value="TPP-binding domain"/>
    <property type="match status" value="1"/>
</dbReference>
<protein>
    <recommendedName>
        <fullName evidence="1">protein acetyllysine N-acetyltransferase</fullName>
        <ecNumber evidence="1">2.3.1.286</ecNumber>
    </recommendedName>
</protein>
<dbReference type="Proteomes" id="UP000010820">
    <property type="component" value="Chromosome"/>
</dbReference>
<dbReference type="NCBIfam" id="NF001753">
    <property type="entry name" value="PRK00481.1-3"/>
    <property type="match status" value="1"/>
</dbReference>
<dbReference type="Pfam" id="PF02146">
    <property type="entry name" value="SIR2"/>
    <property type="match status" value="1"/>
</dbReference>
<proteinExistence type="predicted"/>
<evidence type="ECO:0000256" key="3">
    <source>
        <dbReference type="ARBA" id="ARBA00023027"/>
    </source>
</evidence>
<keyword evidence="4" id="KW-0862">Zinc</keyword>
<evidence type="ECO:0000256" key="2">
    <source>
        <dbReference type="ARBA" id="ARBA00022679"/>
    </source>
</evidence>
<feature type="binding site" evidence="4">
    <location>
        <position position="135"/>
    </location>
    <ligand>
        <name>Zn(2+)</name>
        <dbReference type="ChEBI" id="CHEBI:29105"/>
    </ligand>
</feature>
<dbReference type="HOGENOM" id="CLU_023643_3_0_6"/>
<dbReference type="KEGG" id="psh:Psest_3021"/>
<dbReference type="GO" id="GO:0017136">
    <property type="term" value="F:histone deacetylase activity, NAD-dependent"/>
    <property type="evidence" value="ECO:0007669"/>
    <property type="project" value="TreeGrafter"/>
</dbReference>
<dbReference type="CDD" id="cd01407">
    <property type="entry name" value="SIR2-fam"/>
    <property type="match status" value="1"/>
</dbReference>
<accession>L0GQ77</accession>
<feature type="binding site" evidence="4">
    <location>
        <position position="158"/>
    </location>
    <ligand>
        <name>Zn(2+)</name>
        <dbReference type="ChEBI" id="CHEBI:29105"/>
    </ligand>
</feature>